<keyword evidence="2" id="KW-0227">DNA damage</keyword>
<feature type="region of interest" description="Disordered" evidence="6">
    <location>
        <begin position="1"/>
        <end position="102"/>
    </location>
</feature>
<evidence type="ECO:0000256" key="2">
    <source>
        <dbReference type="ARBA" id="ARBA00022763"/>
    </source>
</evidence>
<gene>
    <name evidence="9" type="ORF">GIB67_020939</name>
</gene>
<dbReference type="Proteomes" id="UP000541444">
    <property type="component" value="Unassembled WGS sequence"/>
</dbReference>
<keyword evidence="4" id="KW-0862">Zinc</keyword>
<evidence type="ECO:0000256" key="4">
    <source>
        <dbReference type="ARBA" id="ARBA00022833"/>
    </source>
</evidence>
<keyword evidence="3" id="KW-0863">Zinc-finger</keyword>
<keyword evidence="5" id="KW-0234">DNA repair</keyword>
<dbReference type="CDD" id="cd09212">
    <property type="entry name" value="PUB"/>
    <property type="match status" value="1"/>
</dbReference>
<keyword evidence="1" id="KW-0479">Metal-binding</keyword>
<feature type="compositionally biased region" description="Polar residues" evidence="6">
    <location>
        <begin position="44"/>
        <end position="56"/>
    </location>
</feature>
<dbReference type="OrthoDB" id="49605at2759"/>
<dbReference type="GO" id="GO:0050832">
    <property type="term" value="P:defense response to fungus"/>
    <property type="evidence" value="ECO:0007669"/>
    <property type="project" value="TreeGrafter"/>
</dbReference>
<dbReference type="PANTHER" id="PTHR47694">
    <property type="entry name" value="PLANT UBX DOMAIN-CONTAINING PROTEIN 2"/>
    <property type="match status" value="1"/>
</dbReference>
<dbReference type="InterPro" id="IPR006642">
    <property type="entry name" value="Rad18_UBZ4"/>
</dbReference>
<evidence type="ECO:0000256" key="7">
    <source>
        <dbReference type="SAM" id="Phobius"/>
    </source>
</evidence>
<evidence type="ECO:0000256" key="6">
    <source>
        <dbReference type="SAM" id="MobiDB-lite"/>
    </source>
</evidence>
<dbReference type="InterPro" id="IPR036339">
    <property type="entry name" value="PUB-like_dom_sf"/>
</dbReference>
<dbReference type="GO" id="GO:0008270">
    <property type="term" value="F:zinc ion binding"/>
    <property type="evidence" value="ECO:0007669"/>
    <property type="project" value="UniProtKB-KW"/>
</dbReference>
<evidence type="ECO:0000256" key="5">
    <source>
        <dbReference type="ARBA" id="ARBA00023204"/>
    </source>
</evidence>
<feature type="transmembrane region" description="Helical" evidence="7">
    <location>
        <begin position="309"/>
        <end position="330"/>
    </location>
</feature>
<keyword evidence="10" id="KW-1185">Reference proteome</keyword>
<dbReference type="GO" id="GO:0006281">
    <property type="term" value="P:DNA repair"/>
    <property type="evidence" value="ECO:0007669"/>
    <property type="project" value="UniProtKB-KW"/>
</dbReference>
<dbReference type="PANTHER" id="PTHR47694:SF1">
    <property type="entry name" value="PLANT UBX DOMAIN-CONTAINING PROTEIN 2"/>
    <property type="match status" value="1"/>
</dbReference>
<feature type="compositionally biased region" description="Pro residues" evidence="6">
    <location>
        <begin position="61"/>
        <end position="87"/>
    </location>
</feature>
<evidence type="ECO:0000256" key="3">
    <source>
        <dbReference type="ARBA" id="ARBA00022771"/>
    </source>
</evidence>
<proteinExistence type="predicted"/>
<name>A0A7J7M7L1_9MAGN</name>
<comment type="caution">
    <text evidence="9">The sequence shown here is derived from an EMBL/GenBank/DDBJ whole genome shotgun (WGS) entry which is preliminary data.</text>
</comment>
<dbReference type="Pfam" id="PF09409">
    <property type="entry name" value="PUB"/>
    <property type="match status" value="1"/>
</dbReference>
<feature type="domain" description="UBZ4-type" evidence="8">
    <location>
        <begin position="119"/>
        <end position="143"/>
    </location>
</feature>
<protein>
    <recommendedName>
        <fullName evidence="8">UBZ4-type domain-containing protein</fullName>
    </recommendedName>
</protein>
<evidence type="ECO:0000313" key="10">
    <source>
        <dbReference type="Proteomes" id="UP000541444"/>
    </source>
</evidence>
<dbReference type="Gene3D" id="1.20.58.2190">
    <property type="match status" value="1"/>
</dbReference>
<dbReference type="InterPro" id="IPR018997">
    <property type="entry name" value="PUB_domain"/>
</dbReference>
<keyword evidence="7" id="KW-0472">Membrane</keyword>
<evidence type="ECO:0000313" key="9">
    <source>
        <dbReference type="EMBL" id="KAF6150856.1"/>
    </source>
</evidence>
<reference evidence="9 10" key="1">
    <citation type="journal article" date="2020" name="IScience">
        <title>Genome Sequencing of the Endangered Kingdonia uniflora (Circaeasteraceae, Ranunculales) Reveals Potential Mechanisms of Evolutionary Specialization.</title>
        <authorList>
            <person name="Sun Y."/>
            <person name="Deng T."/>
            <person name="Zhang A."/>
            <person name="Moore M.J."/>
            <person name="Landis J.B."/>
            <person name="Lin N."/>
            <person name="Zhang H."/>
            <person name="Zhang X."/>
            <person name="Huang J."/>
            <person name="Zhang X."/>
            <person name="Sun H."/>
            <person name="Wang H."/>
        </authorList>
    </citation>
    <scope>NUCLEOTIDE SEQUENCE [LARGE SCALE GENOMIC DNA]</scope>
    <source>
        <strain evidence="9">TB1705</strain>
        <tissue evidence="9">Leaf</tissue>
    </source>
</reference>
<dbReference type="AlphaFoldDB" id="A0A7J7M7L1"/>
<evidence type="ECO:0000259" key="8">
    <source>
        <dbReference type="SMART" id="SM00734"/>
    </source>
</evidence>
<dbReference type="SMART" id="SM00734">
    <property type="entry name" value="ZnF_Rad18"/>
    <property type="match status" value="1"/>
</dbReference>
<accession>A0A7J7M7L1</accession>
<dbReference type="GO" id="GO:0003677">
    <property type="term" value="F:DNA binding"/>
    <property type="evidence" value="ECO:0007669"/>
    <property type="project" value="InterPro"/>
</dbReference>
<sequence>MDDMKDKVKGFMKKVNTPFSSSSSGKFKGQGRVLGGTSSSSSSPIGSTNLIPKTHQTIQTPNPPKPPKPKPIPTPIVAPTPPNPNPNPDSNRKLSNGFDPFDSLVTSSKRSQVVDSVNAFECPVCGHSYPSEDEVSVHIDSCIVENSSVTNPETVVEGDDISVCVGKFFNGNSSERSVEVVLKLLRNIVKEPENVKFRRIRICNPKIRETIVEVVGGVELLERVGFRLQEEDGDEMWLVMEVPLEGQIQLIKETVSLLEPQKMVDLPSVATSKPDTPIEQKMDDLPFVAAREPDAPIEPKKIDRQACQYSFLVAHNFTIGYIYAFSFFILKV</sequence>
<dbReference type="SMART" id="SM00580">
    <property type="entry name" value="PUG"/>
    <property type="match status" value="1"/>
</dbReference>
<dbReference type="EMBL" id="JACGCM010001726">
    <property type="protein sequence ID" value="KAF6150856.1"/>
    <property type="molecule type" value="Genomic_DNA"/>
</dbReference>
<keyword evidence="7" id="KW-1133">Transmembrane helix</keyword>
<dbReference type="SUPFAM" id="SSF143503">
    <property type="entry name" value="PUG domain-like"/>
    <property type="match status" value="1"/>
</dbReference>
<evidence type="ECO:0000256" key="1">
    <source>
        <dbReference type="ARBA" id="ARBA00022723"/>
    </source>
</evidence>
<keyword evidence="7" id="KW-0812">Transmembrane</keyword>
<organism evidence="9 10">
    <name type="scientific">Kingdonia uniflora</name>
    <dbReference type="NCBI Taxonomy" id="39325"/>
    <lineage>
        <taxon>Eukaryota</taxon>
        <taxon>Viridiplantae</taxon>
        <taxon>Streptophyta</taxon>
        <taxon>Embryophyta</taxon>
        <taxon>Tracheophyta</taxon>
        <taxon>Spermatophyta</taxon>
        <taxon>Magnoliopsida</taxon>
        <taxon>Ranunculales</taxon>
        <taxon>Circaeasteraceae</taxon>
        <taxon>Kingdonia</taxon>
    </lineage>
</organism>